<keyword evidence="10" id="KW-1185">Reference proteome</keyword>
<name>A0A2B7ZSD7_9EURO</name>
<dbReference type="GO" id="GO:0005634">
    <property type="term" value="C:nucleus"/>
    <property type="evidence" value="ECO:0007669"/>
    <property type="project" value="UniProtKB-SubCell"/>
</dbReference>
<keyword evidence="3" id="KW-0862">Zinc</keyword>
<proteinExistence type="inferred from homology"/>
<feature type="coiled-coil region" evidence="6">
    <location>
        <begin position="66"/>
        <end position="107"/>
    </location>
</feature>
<evidence type="ECO:0000313" key="9">
    <source>
        <dbReference type="EMBL" id="PGH36113.1"/>
    </source>
</evidence>
<dbReference type="PROSITE" id="PS50089">
    <property type="entry name" value="ZF_RING_2"/>
    <property type="match status" value="1"/>
</dbReference>
<dbReference type="InterPro" id="IPR001841">
    <property type="entry name" value="Znf_RING"/>
</dbReference>
<accession>A0A2B7ZSD7</accession>
<dbReference type="InterPro" id="IPR027370">
    <property type="entry name" value="Znf-RING_euk"/>
</dbReference>
<feature type="domain" description="RING-type" evidence="8">
    <location>
        <begin position="254"/>
        <end position="314"/>
    </location>
</feature>
<evidence type="ECO:0000256" key="7">
    <source>
        <dbReference type="SAM" id="MobiDB-lite"/>
    </source>
</evidence>
<feature type="compositionally biased region" description="Basic and acidic residues" evidence="7">
    <location>
        <begin position="155"/>
        <end position="185"/>
    </location>
</feature>
<dbReference type="GO" id="GO:0061630">
    <property type="term" value="F:ubiquitin protein ligase activity"/>
    <property type="evidence" value="ECO:0007669"/>
    <property type="project" value="InterPro"/>
</dbReference>
<dbReference type="Pfam" id="PF13445">
    <property type="entry name" value="zf-RING_UBOX"/>
    <property type="match status" value="1"/>
</dbReference>
<keyword evidence="4" id="KW-0539">Nucleus</keyword>
<dbReference type="Gene3D" id="3.30.40.10">
    <property type="entry name" value="Zinc/RING finger domain, C3HC4 (zinc finger)"/>
    <property type="match status" value="1"/>
</dbReference>
<dbReference type="STRING" id="73230.A0A2B7ZSD7"/>
<dbReference type="PROSITE" id="PS00518">
    <property type="entry name" value="ZF_RING_1"/>
    <property type="match status" value="1"/>
</dbReference>
<dbReference type="EMBL" id="PDND01000011">
    <property type="protein sequence ID" value="PGH36113.1"/>
    <property type="molecule type" value="Genomic_DNA"/>
</dbReference>
<evidence type="ECO:0000313" key="10">
    <source>
        <dbReference type="Proteomes" id="UP000226031"/>
    </source>
</evidence>
<dbReference type="FunFam" id="3.30.40.10:FF:000673">
    <property type="entry name" value="RING finger domain protein, putative"/>
    <property type="match status" value="1"/>
</dbReference>
<keyword evidence="2 5" id="KW-0863">Zinc-finger</keyword>
<evidence type="ECO:0000259" key="8">
    <source>
        <dbReference type="PROSITE" id="PS50089"/>
    </source>
</evidence>
<dbReference type="PANTHER" id="PTHR13063">
    <property type="entry name" value="ENOS INTERACTING PROTEIN"/>
    <property type="match status" value="1"/>
</dbReference>
<keyword evidence="1" id="KW-0479">Metal-binding</keyword>
<evidence type="ECO:0000256" key="5">
    <source>
        <dbReference type="PROSITE-ProRule" id="PRU00175"/>
    </source>
</evidence>
<dbReference type="AlphaFoldDB" id="A0A2B7ZSD7"/>
<protein>
    <submittedName>
        <fullName evidence="9">Nitric oxide synthase-interacting protein</fullName>
    </submittedName>
</protein>
<comment type="subcellular location">
    <subcellularLocation>
        <location evidence="4">Nucleus</location>
    </subcellularLocation>
</comment>
<keyword evidence="6" id="KW-0175">Coiled coil</keyword>
<dbReference type="VEuPathDB" id="FungiDB:EMCG_01670"/>
<gene>
    <name evidence="9" type="ORF">GX50_00968</name>
</gene>
<dbReference type="SUPFAM" id="SSF57850">
    <property type="entry name" value="RING/U-box"/>
    <property type="match status" value="1"/>
</dbReference>
<feature type="region of interest" description="Disordered" evidence="7">
    <location>
        <begin position="121"/>
        <end position="211"/>
    </location>
</feature>
<organism evidence="9 10">
    <name type="scientific">[Emmonsia] crescens</name>
    <dbReference type="NCBI Taxonomy" id="73230"/>
    <lineage>
        <taxon>Eukaryota</taxon>
        <taxon>Fungi</taxon>
        <taxon>Dikarya</taxon>
        <taxon>Ascomycota</taxon>
        <taxon>Pezizomycotina</taxon>
        <taxon>Eurotiomycetes</taxon>
        <taxon>Eurotiomycetidae</taxon>
        <taxon>Onygenales</taxon>
        <taxon>Ajellomycetaceae</taxon>
        <taxon>Emergomyces</taxon>
    </lineage>
</organism>
<dbReference type="InterPro" id="IPR016818">
    <property type="entry name" value="NOSIP"/>
</dbReference>
<evidence type="ECO:0000256" key="1">
    <source>
        <dbReference type="ARBA" id="ARBA00022723"/>
    </source>
</evidence>
<comment type="caution">
    <text evidence="9">The sequence shown here is derived from an EMBL/GenBank/DDBJ whole genome shotgun (WGS) entry which is preliminary data.</text>
</comment>
<dbReference type="PANTHER" id="PTHR13063:SF10">
    <property type="entry name" value="NITRIC OXIDE SYNTHASE-INTERACTING PROTEIN"/>
    <property type="match status" value="1"/>
</dbReference>
<evidence type="ECO:0000256" key="2">
    <source>
        <dbReference type="ARBA" id="ARBA00022771"/>
    </source>
</evidence>
<dbReference type="InterPro" id="IPR013083">
    <property type="entry name" value="Znf_RING/FYVE/PHD"/>
</dbReference>
<dbReference type="PIRSF" id="PIRSF023577">
    <property type="entry name" value="ENOS_interacting"/>
    <property type="match status" value="1"/>
</dbReference>
<reference evidence="9 10" key="1">
    <citation type="submission" date="2017-10" db="EMBL/GenBank/DDBJ databases">
        <title>Comparative genomics in systemic dimorphic fungi from Ajellomycetaceae.</title>
        <authorList>
            <person name="Munoz J.F."/>
            <person name="Mcewen J.G."/>
            <person name="Clay O.K."/>
            <person name="Cuomo C.A."/>
        </authorList>
    </citation>
    <scope>NUCLEOTIDE SEQUENCE [LARGE SCALE GENOMIC DNA]</scope>
    <source>
        <strain evidence="9 10">UAMH4076</strain>
    </source>
</reference>
<evidence type="ECO:0000256" key="4">
    <source>
        <dbReference type="PIRNR" id="PIRNR023577"/>
    </source>
</evidence>
<evidence type="ECO:0000256" key="6">
    <source>
        <dbReference type="SAM" id="Coils"/>
    </source>
</evidence>
<sequence>MAHSKRNTSLPHFTSYERSLLRSTWGTQRTRLSRESFLLFSSCRLCLLPARAPVVACATNGDIFCRECAVNDLLAQRKEIKRLEKERELAEQDKEEGEGRLAEEARERELREFEMVSMGLEERKRKLDTDRDRGGGGDGGDASPNGELARKRRKGFELDEKTMRNIAQEEREKIRKKIERERSESSKSQLPSFWVPSLTPSTSSGPQDGKPIKLTPLCPASTPENKHSYSLKGLVTVNFTEDKDDQSGETIRICPSCKKGLSNGVKAILTKPCGHVICKPCVDKFMTPHQNPDPHATDAKDKEMHGRVLCFVCETDVTERKGNKDKDKGKVRPGLVTINSEGTGFAGGGANMAKKAGTAFQC</sequence>
<dbReference type="InterPro" id="IPR017907">
    <property type="entry name" value="Znf_RING_CS"/>
</dbReference>
<comment type="similarity">
    <text evidence="4">Belongs to the NOSIP family.</text>
</comment>
<dbReference type="Proteomes" id="UP000226031">
    <property type="component" value="Unassembled WGS sequence"/>
</dbReference>
<dbReference type="GO" id="GO:0008270">
    <property type="term" value="F:zinc ion binding"/>
    <property type="evidence" value="ECO:0007669"/>
    <property type="project" value="UniProtKB-KW"/>
</dbReference>
<evidence type="ECO:0000256" key="3">
    <source>
        <dbReference type="ARBA" id="ARBA00022833"/>
    </source>
</evidence>
<feature type="compositionally biased region" description="Basic and acidic residues" evidence="7">
    <location>
        <begin position="121"/>
        <end position="135"/>
    </location>
</feature>